<comment type="caution">
    <text evidence="8">The sequence shown here is derived from an EMBL/GenBank/DDBJ whole genome shotgun (WGS) entry which is preliminary data.</text>
</comment>
<dbReference type="Proteomes" id="UP000585474">
    <property type="component" value="Unassembled WGS sequence"/>
</dbReference>
<dbReference type="InterPro" id="IPR044861">
    <property type="entry name" value="IPNS-like_FE2OG_OXY"/>
</dbReference>
<keyword evidence="6" id="KW-0560">Oxidoreductase</keyword>
<dbReference type="OrthoDB" id="288590at2759"/>
<dbReference type="InterPro" id="IPR026992">
    <property type="entry name" value="DIOX_N"/>
</dbReference>
<accession>A0A7J0G3X1</accession>
<proteinExistence type="inferred from homology"/>
<dbReference type="Pfam" id="PF03171">
    <property type="entry name" value="2OG-FeII_Oxy"/>
    <property type="match status" value="1"/>
</dbReference>
<protein>
    <recommendedName>
        <fullName evidence="4">2-oxoglutarate-dependent dioxygenase DAO</fullName>
    </recommendedName>
    <alternativeName>
        <fullName evidence="5">Protein DIOXYGENASE FOR AUXIN OXIDATION</fullName>
    </alternativeName>
</protein>
<dbReference type="Gene3D" id="2.60.120.330">
    <property type="entry name" value="B-lactam Antibiotic, Isopenicillin N Synthase, Chain"/>
    <property type="match status" value="1"/>
</dbReference>
<dbReference type="InterPro" id="IPR027443">
    <property type="entry name" value="IPNS-like_sf"/>
</dbReference>
<evidence type="ECO:0000256" key="4">
    <source>
        <dbReference type="ARBA" id="ARBA00074102"/>
    </source>
</evidence>
<dbReference type="AlphaFoldDB" id="A0A7J0G3X1"/>
<evidence type="ECO:0000313" key="9">
    <source>
        <dbReference type="Proteomes" id="UP000585474"/>
    </source>
</evidence>
<dbReference type="PROSITE" id="PS51471">
    <property type="entry name" value="FE2OG_OXY"/>
    <property type="match status" value="1"/>
</dbReference>
<dbReference type="SUPFAM" id="SSF51197">
    <property type="entry name" value="Clavaminate synthase-like"/>
    <property type="match status" value="1"/>
</dbReference>
<dbReference type="PANTHER" id="PTHR47990">
    <property type="entry name" value="2-OXOGLUTARATE (2OG) AND FE(II)-DEPENDENT OXYGENASE SUPERFAMILY PROTEIN-RELATED"/>
    <property type="match status" value="1"/>
</dbReference>
<evidence type="ECO:0000256" key="3">
    <source>
        <dbReference type="ARBA" id="ARBA00054658"/>
    </source>
</evidence>
<evidence type="ECO:0000256" key="1">
    <source>
        <dbReference type="ARBA" id="ARBA00022723"/>
    </source>
</evidence>
<evidence type="ECO:0000313" key="8">
    <source>
        <dbReference type="EMBL" id="GFZ05485.1"/>
    </source>
</evidence>
<evidence type="ECO:0000256" key="6">
    <source>
        <dbReference type="RuleBase" id="RU003682"/>
    </source>
</evidence>
<sequence length="311" mass="35431">MANVDEIPIIELSGEVLGLGRESEKWKALIKKVREAFEEYGCFIVEYDKIPIELQEELFNATKMMFDLPQERKHLYKKPSHRDGGYVVSNPFVPLYESFGVYGEHEVRAFEKLMWPEGKPGFCEVLQSVNTKMLELNLLILRMTFESFGLGEYYQSKDLDHNIIGNLRAMKYKVPKENEQGIGLHTHIDKTILTILCQNSVQGLEALSPQGNWITLNVPKGGLVIIAGDAIEVWSNGRLKPLKHKVVMSGDKERYSCGFFSIPNDGVTIEVPQDLVDKDHPPLYRPFVYSEYLLENITNVNMDALQVYAGI</sequence>
<comment type="function">
    <text evidence="3">2-oxoglutarate-dependent dioxygenase essential for auxin catabolism and maintenance of auxin homeostasis in reproductive organs. Catalyzes the irreversible oxidation of indole-3-acetic acid (IAA) to the biologically inactive 2-oxoindole-3-acetic acid (OxIAA).</text>
</comment>
<reference evidence="8 9" key="1">
    <citation type="submission" date="2019-07" db="EMBL/GenBank/DDBJ databases">
        <title>De Novo Assembly of kiwifruit Actinidia rufa.</title>
        <authorList>
            <person name="Sugita-Konishi S."/>
            <person name="Sato K."/>
            <person name="Mori E."/>
            <person name="Abe Y."/>
            <person name="Kisaki G."/>
            <person name="Hamano K."/>
            <person name="Suezawa K."/>
            <person name="Otani M."/>
            <person name="Fukuda T."/>
            <person name="Manabe T."/>
            <person name="Gomi K."/>
            <person name="Tabuchi M."/>
            <person name="Akimitsu K."/>
            <person name="Kataoka I."/>
        </authorList>
    </citation>
    <scope>NUCLEOTIDE SEQUENCE [LARGE SCALE GENOMIC DNA]</scope>
    <source>
        <strain evidence="9">cv. Fuchu</strain>
    </source>
</reference>
<dbReference type="Pfam" id="PF14226">
    <property type="entry name" value="DIOX_N"/>
    <property type="match status" value="1"/>
</dbReference>
<dbReference type="GO" id="GO:0046872">
    <property type="term" value="F:metal ion binding"/>
    <property type="evidence" value="ECO:0007669"/>
    <property type="project" value="UniProtKB-KW"/>
</dbReference>
<dbReference type="InterPro" id="IPR050231">
    <property type="entry name" value="Iron_ascorbate_oxido_reductase"/>
</dbReference>
<dbReference type="InterPro" id="IPR005123">
    <property type="entry name" value="Oxoglu/Fe-dep_dioxygenase_dom"/>
</dbReference>
<gene>
    <name evidence="8" type="ORF">Acr_17g0010570</name>
</gene>
<keyword evidence="2 6" id="KW-0408">Iron</keyword>
<dbReference type="FunFam" id="2.60.120.330:FF:000017">
    <property type="entry name" value="2-oxoglutarate-dependent dioxygenase DAO"/>
    <property type="match status" value="1"/>
</dbReference>
<evidence type="ECO:0000256" key="5">
    <source>
        <dbReference type="ARBA" id="ARBA00076740"/>
    </source>
</evidence>
<feature type="domain" description="Fe2OG dioxygenase" evidence="7">
    <location>
        <begin position="144"/>
        <end position="263"/>
    </location>
</feature>
<dbReference type="GO" id="GO:0016705">
    <property type="term" value="F:oxidoreductase activity, acting on paired donors, with incorporation or reduction of molecular oxygen"/>
    <property type="evidence" value="ECO:0007669"/>
    <property type="project" value="UniProtKB-ARBA"/>
</dbReference>
<evidence type="ECO:0000259" key="7">
    <source>
        <dbReference type="PROSITE" id="PS51471"/>
    </source>
</evidence>
<name>A0A7J0G3X1_9ERIC</name>
<keyword evidence="9" id="KW-1185">Reference proteome</keyword>
<dbReference type="EMBL" id="BJWL01000017">
    <property type="protein sequence ID" value="GFZ05485.1"/>
    <property type="molecule type" value="Genomic_DNA"/>
</dbReference>
<keyword evidence="1 6" id="KW-0479">Metal-binding</keyword>
<comment type="similarity">
    <text evidence="6">Belongs to the iron/ascorbate-dependent oxidoreductase family.</text>
</comment>
<evidence type="ECO:0000256" key="2">
    <source>
        <dbReference type="ARBA" id="ARBA00023004"/>
    </source>
</evidence>
<organism evidence="8 9">
    <name type="scientific">Actinidia rufa</name>
    <dbReference type="NCBI Taxonomy" id="165716"/>
    <lineage>
        <taxon>Eukaryota</taxon>
        <taxon>Viridiplantae</taxon>
        <taxon>Streptophyta</taxon>
        <taxon>Embryophyta</taxon>
        <taxon>Tracheophyta</taxon>
        <taxon>Spermatophyta</taxon>
        <taxon>Magnoliopsida</taxon>
        <taxon>eudicotyledons</taxon>
        <taxon>Gunneridae</taxon>
        <taxon>Pentapetalae</taxon>
        <taxon>asterids</taxon>
        <taxon>Ericales</taxon>
        <taxon>Actinidiaceae</taxon>
        <taxon>Actinidia</taxon>
    </lineage>
</organism>